<comment type="subunit">
    <text evidence="4">Monomer.</text>
</comment>
<dbReference type="InterPro" id="IPR011013">
    <property type="entry name" value="Gal_mutarotase_sf_dom"/>
</dbReference>
<comment type="pathway">
    <text evidence="2">Carbohydrate metabolism; hexose metabolism.</text>
</comment>
<keyword evidence="5" id="KW-0106">Calcium</keyword>
<dbReference type="CDD" id="cd09019">
    <property type="entry name" value="galactose_mutarotase_like"/>
    <property type="match status" value="1"/>
</dbReference>
<dbReference type="InterPro" id="IPR015443">
    <property type="entry name" value="Aldose_1-epimerase"/>
</dbReference>
<accession>A0ABN6KYC6</accession>
<dbReference type="PIRSF" id="PIRSF005096">
    <property type="entry name" value="GALM"/>
    <property type="match status" value="1"/>
</dbReference>
<comment type="cofactor">
    <cofactor evidence="1">
        <name>Ca(2+)</name>
        <dbReference type="ChEBI" id="CHEBI:29108"/>
    </cofactor>
</comment>
<reference evidence="8 9" key="1">
    <citation type="journal article" date="2022" name="Int. J. Syst. Evol. Microbiol.">
        <title>Flavobacterium ammonificans sp. nov. and Flavobacterium ammoniigenes sp. nov., ammonifying bacteria isolated from surface river water.</title>
        <authorList>
            <person name="Watanabe K."/>
            <person name="Kitamura T."/>
            <person name="Ogata Y."/>
            <person name="Shindo C."/>
            <person name="Suda W."/>
        </authorList>
    </citation>
    <scope>NUCLEOTIDE SEQUENCE [LARGE SCALE GENOMIC DNA]</scope>
    <source>
        <strain evidence="8 9">GENT5</strain>
    </source>
</reference>
<dbReference type="PANTHER" id="PTHR10091:SF0">
    <property type="entry name" value="GALACTOSE MUTAROTASE"/>
    <property type="match status" value="1"/>
</dbReference>
<evidence type="ECO:0000313" key="8">
    <source>
        <dbReference type="EMBL" id="BDB54400.1"/>
    </source>
</evidence>
<evidence type="ECO:0000256" key="6">
    <source>
        <dbReference type="ARBA" id="ARBA00023235"/>
    </source>
</evidence>
<protein>
    <submittedName>
        <fullName evidence="8">Aldose 1-epimerase</fullName>
    </submittedName>
</protein>
<evidence type="ECO:0000256" key="1">
    <source>
        <dbReference type="ARBA" id="ARBA00001913"/>
    </source>
</evidence>
<gene>
    <name evidence="8" type="ORF">GENT5_07050</name>
</gene>
<evidence type="ECO:0000256" key="7">
    <source>
        <dbReference type="ARBA" id="ARBA00023277"/>
    </source>
</evidence>
<name>A0ABN6KYC6_9FLAO</name>
<dbReference type="InterPro" id="IPR014718">
    <property type="entry name" value="GH-type_carb-bd"/>
</dbReference>
<evidence type="ECO:0000256" key="4">
    <source>
        <dbReference type="ARBA" id="ARBA00011245"/>
    </source>
</evidence>
<keyword evidence="9" id="KW-1185">Reference proteome</keyword>
<dbReference type="Proteomes" id="UP001319867">
    <property type="component" value="Chromosome"/>
</dbReference>
<evidence type="ECO:0000256" key="3">
    <source>
        <dbReference type="ARBA" id="ARBA00006206"/>
    </source>
</evidence>
<dbReference type="Pfam" id="PF01263">
    <property type="entry name" value="Aldose_epim"/>
    <property type="match status" value="1"/>
</dbReference>
<proteinExistence type="inferred from homology"/>
<dbReference type="InterPro" id="IPR008183">
    <property type="entry name" value="Aldose_1/G6P_1-epimerase"/>
</dbReference>
<dbReference type="InterPro" id="IPR047215">
    <property type="entry name" value="Galactose_mutarotase-like"/>
</dbReference>
<dbReference type="PANTHER" id="PTHR10091">
    <property type="entry name" value="ALDOSE-1-EPIMERASE"/>
    <property type="match status" value="1"/>
</dbReference>
<sequence length="307" mass="33936">MDYGATVIALKKSLKNGKVVDVVLGFDALSDYVDSYSLPSAPYFGATVGRFAGRIANATFDLNGKSIVLHQNNSGNALHGGIAGFSQKLWRLEQLKTDKNPSVSFSYRSPAGEELYPGELKVSVTYTLTEESELEIEYKATTNEPTVVNLTHHSYFNLEGQHSSVLKQELHIDAYEILETIDMIPTGKMLPVQSTESDYTAPKPCPEVIDTTFVIKAKESLAATLLSKENNLKMEVYTNQPGLHVYVGGNCFTQIKGKENASYHSQSGICFETQNFPDAPNHPNFPSAILLPGDIYFHKTIYKFQSF</sequence>
<dbReference type="SUPFAM" id="SSF74650">
    <property type="entry name" value="Galactose mutarotase-like"/>
    <property type="match status" value="1"/>
</dbReference>
<comment type="similarity">
    <text evidence="3">Belongs to the aldose epimerase family.</text>
</comment>
<evidence type="ECO:0000256" key="5">
    <source>
        <dbReference type="ARBA" id="ARBA00022837"/>
    </source>
</evidence>
<reference evidence="8 9" key="2">
    <citation type="journal article" date="2022" name="Microorganisms">
        <title>Complete Genome Sequences of Two Flavobacterium ammonificans Strains and a Flavobacterium ammoniigenes Strain of Ammonifying Bacterioplankton Isolated from Surface River Water.</title>
        <authorList>
            <person name="Suda W."/>
            <person name="Ogata Y."/>
            <person name="Shindo C."/>
            <person name="Watanabe K."/>
        </authorList>
    </citation>
    <scope>NUCLEOTIDE SEQUENCE [LARGE SCALE GENOMIC DNA]</scope>
    <source>
        <strain evidence="8 9">GENT5</strain>
    </source>
</reference>
<dbReference type="EMBL" id="AP025184">
    <property type="protein sequence ID" value="BDB54400.1"/>
    <property type="molecule type" value="Genomic_DNA"/>
</dbReference>
<evidence type="ECO:0000256" key="2">
    <source>
        <dbReference type="ARBA" id="ARBA00005028"/>
    </source>
</evidence>
<keyword evidence="7" id="KW-0119">Carbohydrate metabolism</keyword>
<organism evidence="8 9">
    <name type="scientific">Flavobacterium ammoniigenes</name>
    <dbReference type="NCBI Taxonomy" id="1751095"/>
    <lineage>
        <taxon>Bacteria</taxon>
        <taxon>Pseudomonadati</taxon>
        <taxon>Bacteroidota</taxon>
        <taxon>Flavobacteriia</taxon>
        <taxon>Flavobacteriales</taxon>
        <taxon>Flavobacteriaceae</taxon>
        <taxon>Flavobacterium</taxon>
    </lineage>
</organism>
<keyword evidence="6" id="KW-0413">Isomerase</keyword>
<evidence type="ECO:0000313" key="9">
    <source>
        <dbReference type="Proteomes" id="UP001319867"/>
    </source>
</evidence>
<dbReference type="Gene3D" id="2.70.98.10">
    <property type="match status" value="1"/>
</dbReference>
<dbReference type="NCBIfam" id="NF008277">
    <property type="entry name" value="PRK11055.1"/>
    <property type="match status" value="1"/>
</dbReference>